<evidence type="ECO:0000256" key="5">
    <source>
        <dbReference type="ARBA" id="ARBA00022685"/>
    </source>
</evidence>
<comment type="similarity">
    <text evidence="3">Belongs to the somatostatin family.</text>
</comment>
<evidence type="ECO:0000256" key="8">
    <source>
        <dbReference type="ARBA" id="ARBA00039198"/>
    </source>
</evidence>
<keyword evidence="7" id="KW-1015">Disulfide bond</keyword>
<dbReference type="AlphaFoldDB" id="A0A4W5L1S9"/>
<keyword evidence="13" id="KW-1185">Reference proteome</keyword>
<feature type="region of interest" description="Disordered" evidence="10">
    <location>
        <begin position="75"/>
        <end position="109"/>
    </location>
</feature>
<evidence type="ECO:0000256" key="10">
    <source>
        <dbReference type="SAM" id="MobiDB-lite"/>
    </source>
</evidence>
<evidence type="ECO:0000256" key="4">
    <source>
        <dbReference type="ARBA" id="ARBA00022525"/>
    </source>
</evidence>
<dbReference type="InterPro" id="IPR004250">
    <property type="entry name" value="Somatostatin"/>
</dbReference>
<dbReference type="PANTHER" id="PTHR10558">
    <property type="entry name" value="SOMATOSTATIN"/>
    <property type="match status" value="1"/>
</dbReference>
<keyword evidence="5" id="KW-0165">Cleavage on pair of basic residues</keyword>
<comment type="subcellular location">
    <subcellularLocation>
        <location evidence="2">Secreted</location>
    </subcellularLocation>
</comment>
<evidence type="ECO:0000313" key="12">
    <source>
        <dbReference type="Ensembl" id="ENSHHUP00000017245.1"/>
    </source>
</evidence>
<dbReference type="Ensembl" id="ENSHHUT00000017877.1">
    <property type="protein sequence ID" value="ENSHHUP00000017245.1"/>
    <property type="gene ID" value="ENSHHUG00000010700.1"/>
</dbReference>
<reference evidence="12" key="2">
    <citation type="submission" date="2025-08" db="UniProtKB">
        <authorList>
            <consortium name="Ensembl"/>
        </authorList>
    </citation>
    <scope>IDENTIFICATION</scope>
</reference>
<evidence type="ECO:0000256" key="9">
    <source>
        <dbReference type="ARBA" id="ARBA00043047"/>
    </source>
</evidence>
<dbReference type="InterPro" id="IPR018142">
    <property type="entry name" value="Somatostatin/Cortistatin_C"/>
</dbReference>
<reference evidence="13" key="1">
    <citation type="submission" date="2018-06" db="EMBL/GenBank/DDBJ databases">
        <title>Genome assembly of Danube salmon.</title>
        <authorList>
            <person name="Macqueen D.J."/>
            <person name="Gundappa M.K."/>
        </authorList>
    </citation>
    <scope>NUCLEOTIDE SEQUENCE [LARGE SCALE GENOMIC DNA]</scope>
</reference>
<dbReference type="STRING" id="62062.ENSHHUP00000017245"/>
<dbReference type="GO" id="GO:0005615">
    <property type="term" value="C:extracellular space"/>
    <property type="evidence" value="ECO:0007669"/>
    <property type="project" value="TreeGrafter"/>
</dbReference>
<dbReference type="GeneTree" id="ENSGT00940000175991"/>
<comment type="function">
    <text evidence="1">Somatostatin inhibits the release of somatotropin.</text>
</comment>
<evidence type="ECO:0000256" key="7">
    <source>
        <dbReference type="ARBA" id="ARBA00023157"/>
    </source>
</evidence>
<feature type="compositionally biased region" description="Basic and acidic residues" evidence="10">
    <location>
        <begin position="88"/>
        <end position="97"/>
    </location>
</feature>
<dbReference type="GO" id="GO:0030334">
    <property type="term" value="P:regulation of cell migration"/>
    <property type="evidence" value="ECO:0007669"/>
    <property type="project" value="TreeGrafter"/>
</dbReference>
<evidence type="ECO:0000313" key="13">
    <source>
        <dbReference type="Proteomes" id="UP000314982"/>
    </source>
</evidence>
<proteinExistence type="inferred from homology"/>
<protein>
    <recommendedName>
        <fullName evidence="8">Somatostatin-2</fullName>
    </recommendedName>
    <alternativeName>
        <fullName evidence="9">Somatostatin II</fullName>
    </alternativeName>
</protein>
<evidence type="ECO:0000256" key="3">
    <source>
        <dbReference type="ARBA" id="ARBA00008327"/>
    </source>
</evidence>
<evidence type="ECO:0000256" key="1">
    <source>
        <dbReference type="ARBA" id="ARBA00003524"/>
    </source>
</evidence>
<keyword evidence="6" id="KW-0372">Hormone</keyword>
<dbReference type="Proteomes" id="UP000314982">
    <property type="component" value="Unassembled WGS sequence"/>
</dbReference>
<dbReference type="GO" id="GO:0005179">
    <property type="term" value="F:hormone activity"/>
    <property type="evidence" value="ECO:0007669"/>
    <property type="project" value="UniProtKB-KW"/>
</dbReference>
<feature type="domain" description="Somatostatin/Cortistatin C-terminal" evidence="11">
    <location>
        <begin position="106"/>
        <end position="123"/>
    </location>
</feature>
<accession>A0A4W5L1S9</accession>
<dbReference type="PANTHER" id="PTHR10558:SF6">
    <property type="entry name" value="SOMATOSTATIN 1, TANDEM DUPLICATE 2"/>
    <property type="match status" value="1"/>
</dbReference>
<organism evidence="12 13">
    <name type="scientific">Hucho hucho</name>
    <name type="common">huchen</name>
    <dbReference type="NCBI Taxonomy" id="62062"/>
    <lineage>
        <taxon>Eukaryota</taxon>
        <taxon>Metazoa</taxon>
        <taxon>Chordata</taxon>
        <taxon>Craniata</taxon>
        <taxon>Vertebrata</taxon>
        <taxon>Euteleostomi</taxon>
        <taxon>Actinopterygii</taxon>
        <taxon>Neopterygii</taxon>
        <taxon>Teleostei</taxon>
        <taxon>Protacanthopterygii</taxon>
        <taxon>Salmoniformes</taxon>
        <taxon>Salmonidae</taxon>
        <taxon>Salmoninae</taxon>
        <taxon>Hucho</taxon>
    </lineage>
</organism>
<name>A0A4W5L1S9_9TELE</name>
<reference evidence="12" key="3">
    <citation type="submission" date="2025-09" db="UniProtKB">
        <authorList>
            <consortium name="Ensembl"/>
        </authorList>
    </citation>
    <scope>IDENTIFICATION</scope>
</reference>
<keyword evidence="4" id="KW-0964">Secreted</keyword>
<sequence>RKGSLSSLFGPLKQHVVSRLSPLKTPSLESNSEVIILRGLSDRLCGEIEPELPAASYEDWSKRVMEDILSELSLPEVEAQKSEGSTAEAKEDLERSVDNPNNLPPRERKAGCKNFYWKGFTSC</sequence>
<evidence type="ECO:0000256" key="6">
    <source>
        <dbReference type="ARBA" id="ARBA00022702"/>
    </source>
</evidence>
<dbReference type="Pfam" id="PF03002">
    <property type="entry name" value="Somatostatin"/>
    <property type="match status" value="1"/>
</dbReference>
<evidence type="ECO:0000256" key="2">
    <source>
        <dbReference type="ARBA" id="ARBA00004613"/>
    </source>
</evidence>
<evidence type="ECO:0000259" key="11">
    <source>
        <dbReference type="Pfam" id="PF03002"/>
    </source>
</evidence>